<dbReference type="SUPFAM" id="SSF51735">
    <property type="entry name" value="NAD(P)-binding Rossmann-fold domains"/>
    <property type="match status" value="1"/>
</dbReference>
<evidence type="ECO:0000256" key="1">
    <source>
        <dbReference type="ARBA" id="ARBA00005125"/>
    </source>
</evidence>
<keyword evidence="5" id="KW-1185">Reference proteome</keyword>
<evidence type="ECO:0000256" key="2">
    <source>
        <dbReference type="ARBA" id="ARBA00007637"/>
    </source>
</evidence>
<organism evidence="4 5">
    <name type="scientific">Sphingomonas canadensis</name>
    <dbReference type="NCBI Taxonomy" id="1219257"/>
    <lineage>
        <taxon>Bacteria</taxon>
        <taxon>Pseudomonadati</taxon>
        <taxon>Pseudomonadota</taxon>
        <taxon>Alphaproteobacteria</taxon>
        <taxon>Sphingomonadales</taxon>
        <taxon>Sphingomonadaceae</taxon>
        <taxon>Sphingomonas</taxon>
    </lineage>
</organism>
<dbReference type="Gene3D" id="3.40.50.720">
    <property type="entry name" value="NAD(P)-binding Rossmann-like Domain"/>
    <property type="match status" value="1"/>
</dbReference>
<dbReference type="Pfam" id="PF01370">
    <property type="entry name" value="Epimerase"/>
    <property type="match status" value="1"/>
</dbReference>
<proteinExistence type="inferred from homology"/>
<dbReference type="InterPro" id="IPR036291">
    <property type="entry name" value="NAD(P)-bd_dom_sf"/>
</dbReference>
<evidence type="ECO:0000259" key="3">
    <source>
        <dbReference type="Pfam" id="PF01370"/>
    </source>
</evidence>
<dbReference type="PANTHER" id="PTHR43000">
    <property type="entry name" value="DTDP-D-GLUCOSE 4,6-DEHYDRATASE-RELATED"/>
    <property type="match status" value="1"/>
</dbReference>
<gene>
    <name evidence="4" type="ORF">ACFQ1E_07315</name>
</gene>
<protein>
    <submittedName>
        <fullName evidence="4">NAD-dependent epimerase/dehydratase family protein</fullName>
    </submittedName>
</protein>
<evidence type="ECO:0000313" key="5">
    <source>
        <dbReference type="Proteomes" id="UP001596977"/>
    </source>
</evidence>
<sequence>MQRVLVTGGAGFIGSHVVDELQDRGAEVHVIDNFLNGRREHLAGLPAGRLHEGDLRDREWLAGAVAAIAPEEVYHLAAIHFIPYCDAHPAEAVMINVAGTQNLLDSLAGTPVARLFFASTAAVYPPKEGAHVEGDPVSPMDVYGATKAAGETLVRAFGRASGVAVTIGRLFNAVGHRETNPHLLPEIMKQLATGTRTLSLGNIDPRRDFIDARDMARAITAITGHPGTYNIGAGRQYSVEEVVRMCEAILGEPIAIVQDPARIRKVERPSLLAGTEALRSASGWEARIPFETTLAELLRA</sequence>
<reference evidence="5" key="1">
    <citation type="journal article" date="2019" name="Int. J. Syst. Evol. Microbiol.">
        <title>The Global Catalogue of Microorganisms (GCM) 10K type strain sequencing project: providing services to taxonomists for standard genome sequencing and annotation.</title>
        <authorList>
            <consortium name="The Broad Institute Genomics Platform"/>
            <consortium name="The Broad Institute Genome Sequencing Center for Infectious Disease"/>
            <person name="Wu L."/>
            <person name="Ma J."/>
        </authorList>
    </citation>
    <scope>NUCLEOTIDE SEQUENCE [LARGE SCALE GENOMIC DNA]</scope>
    <source>
        <strain evidence="5">CCUG 62982</strain>
    </source>
</reference>
<dbReference type="InterPro" id="IPR001509">
    <property type="entry name" value="Epimerase_deHydtase"/>
</dbReference>
<comment type="similarity">
    <text evidence="2">Belongs to the NAD(P)-dependent epimerase/dehydratase family.</text>
</comment>
<dbReference type="EMBL" id="JBHTJG010000002">
    <property type="protein sequence ID" value="MFD0946139.1"/>
    <property type="molecule type" value="Genomic_DNA"/>
</dbReference>
<accession>A0ABW3H4I7</accession>
<name>A0ABW3H4I7_9SPHN</name>
<dbReference type="Proteomes" id="UP001596977">
    <property type="component" value="Unassembled WGS sequence"/>
</dbReference>
<evidence type="ECO:0000313" key="4">
    <source>
        <dbReference type="EMBL" id="MFD0946139.1"/>
    </source>
</evidence>
<dbReference type="Gene3D" id="3.90.25.10">
    <property type="entry name" value="UDP-galactose 4-epimerase, domain 1"/>
    <property type="match status" value="1"/>
</dbReference>
<comment type="caution">
    <text evidence="4">The sequence shown here is derived from an EMBL/GenBank/DDBJ whole genome shotgun (WGS) entry which is preliminary data.</text>
</comment>
<dbReference type="RefSeq" id="WP_264943077.1">
    <property type="nucleotide sequence ID" value="NZ_JAPDRA010000002.1"/>
</dbReference>
<feature type="domain" description="NAD-dependent epimerase/dehydratase" evidence="3">
    <location>
        <begin position="4"/>
        <end position="232"/>
    </location>
</feature>
<comment type="pathway">
    <text evidence="1">Bacterial outer membrane biogenesis; LPS O-antigen biosynthesis.</text>
</comment>